<accession>A0A176VEV5</accession>
<protein>
    <submittedName>
        <fullName evidence="1">Uncharacterized protein</fullName>
    </submittedName>
</protein>
<dbReference type="Proteomes" id="UP000077202">
    <property type="component" value="Unassembled WGS sequence"/>
</dbReference>
<gene>
    <name evidence="1" type="ORF">AXG93_2482s1130</name>
</gene>
<evidence type="ECO:0000313" key="1">
    <source>
        <dbReference type="EMBL" id="OAE18465.1"/>
    </source>
</evidence>
<dbReference type="EMBL" id="LVLJ01004059">
    <property type="protein sequence ID" value="OAE18465.1"/>
    <property type="molecule type" value="Genomic_DNA"/>
</dbReference>
<dbReference type="AlphaFoldDB" id="A0A176VEV5"/>
<name>A0A176VEV5_MARPO</name>
<proteinExistence type="predicted"/>
<organism evidence="1 2">
    <name type="scientific">Marchantia polymorpha subsp. ruderalis</name>
    <dbReference type="NCBI Taxonomy" id="1480154"/>
    <lineage>
        <taxon>Eukaryota</taxon>
        <taxon>Viridiplantae</taxon>
        <taxon>Streptophyta</taxon>
        <taxon>Embryophyta</taxon>
        <taxon>Marchantiophyta</taxon>
        <taxon>Marchantiopsida</taxon>
        <taxon>Marchantiidae</taxon>
        <taxon>Marchantiales</taxon>
        <taxon>Marchantiaceae</taxon>
        <taxon>Marchantia</taxon>
    </lineage>
</organism>
<sequence length="157" mass="17601">MKKSLEVSPLDKGPLELFVAAIGKLVSEKPTLSLCQISSGTIEFDMDEVPSACEPKLTKTSLSNLLNERFVLLLKYLNRKMVKYSVSVSLAGSYVELVRRRTKSKATTTAKERMAIAELALWKYRLATYKVARSLKLKRGRELDADCRSLRSQLSAI</sequence>
<comment type="caution">
    <text evidence="1">The sequence shown here is derived from an EMBL/GenBank/DDBJ whole genome shotgun (WGS) entry which is preliminary data.</text>
</comment>
<keyword evidence="2" id="KW-1185">Reference proteome</keyword>
<evidence type="ECO:0000313" key="2">
    <source>
        <dbReference type="Proteomes" id="UP000077202"/>
    </source>
</evidence>
<reference evidence="1" key="1">
    <citation type="submission" date="2016-03" db="EMBL/GenBank/DDBJ databases">
        <title>Mechanisms controlling the formation of the plant cell surface in tip-growing cells are functionally conserved among land plants.</title>
        <authorList>
            <person name="Honkanen S."/>
            <person name="Jones V.A."/>
            <person name="Morieri G."/>
            <person name="Champion C."/>
            <person name="Hetherington A.J."/>
            <person name="Kelly S."/>
            <person name="Saint-Marcoux D."/>
            <person name="Proust H."/>
            <person name="Prescott H."/>
            <person name="Dolan L."/>
        </authorList>
    </citation>
    <scope>NUCLEOTIDE SEQUENCE [LARGE SCALE GENOMIC DNA]</scope>
    <source>
        <tissue evidence="1">Whole gametophyte</tissue>
    </source>
</reference>